<protein>
    <submittedName>
        <fullName evidence="1">Uncharacterized protein</fullName>
    </submittedName>
</protein>
<reference evidence="1 2" key="1">
    <citation type="journal article" date="2023" name="Genes (Basel)">
        <title>Chromosome-Level Genome Assembly and Circadian Gene Repertoire of the Patagonia Blennie Eleginops maclovinus-The Closest Ancestral Proxy of Antarctic Cryonotothenioids.</title>
        <authorList>
            <person name="Cheng C.C."/>
            <person name="Rivera-Colon A.G."/>
            <person name="Minhas B.F."/>
            <person name="Wilson L."/>
            <person name="Rayamajhi N."/>
            <person name="Vargas-Chacoff L."/>
            <person name="Catchen J.M."/>
        </authorList>
    </citation>
    <scope>NUCLEOTIDE SEQUENCE [LARGE SCALE GENOMIC DNA]</scope>
    <source>
        <strain evidence="1">JMC-PN-2008</strain>
    </source>
</reference>
<evidence type="ECO:0000313" key="2">
    <source>
        <dbReference type="Proteomes" id="UP001346869"/>
    </source>
</evidence>
<proteinExistence type="predicted"/>
<name>A0AAN7WDG4_ELEMC</name>
<keyword evidence="2" id="KW-1185">Reference proteome</keyword>
<evidence type="ECO:0000313" key="1">
    <source>
        <dbReference type="EMBL" id="KAK5848253.1"/>
    </source>
</evidence>
<comment type="caution">
    <text evidence="1">The sequence shown here is derived from an EMBL/GenBank/DDBJ whole genome shotgun (WGS) entry which is preliminary data.</text>
</comment>
<gene>
    <name evidence="1" type="ORF">PBY51_005883</name>
</gene>
<reference evidence="1 2" key="2">
    <citation type="journal article" date="2023" name="Mol. Biol. Evol.">
        <title>Genomics of Secondarily Temperate Adaptation in the Only Non-Antarctic Icefish.</title>
        <authorList>
            <person name="Rivera-Colon A.G."/>
            <person name="Rayamajhi N."/>
            <person name="Minhas B.F."/>
            <person name="Madrigal G."/>
            <person name="Bilyk K.T."/>
            <person name="Yoon V."/>
            <person name="Hune M."/>
            <person name="Gregory S."/>
            <person name="Cheng C.H.C."/>
            <person name="Catchen J.M."/>
        </authorList>
    </citation>
    <scope>NUCLEOTIDE SEQUENCE [LARGE SCALE GENOMIC DNA]</scope>
    <source>
        <strain evidence="1">JMC-PN-2008</strain>
    </source>
</reference>
<dbReference type="Proteomes" id="UP001346869">
    <property type="component" value="Unassembled WGS sequence"/>
</dbReference>
<accession>A0AAN7WDG4</accession>
<organism evidence="1 2">
    <name type="scientific">Eleginops maclovinus</name>
    <name type="common">Patagonian blennie</name>
    <name type="synonym">Eleginus maclovinus</name>
    <dbReference type="NCBI Taxonomy" id="56733"/>
    <lineage>
        <taxon>Eukaryota</taxon>
        <taxon>Metazoa</taxon>
        <taxon>Chordata</taxon>
        <taxon>Craniata</taxon>
        <taxon>Vertebrata</taxon>
        <taxon>Euteleostomi</taxon>
        <taxon>Actinopterygii</taxon>
        <taxon>Neopterygii</taxon>
        <taxon>Teleostei</taxon>
        <taxon>Neoteleostei</taxon>
        <taxon>Acanthomorphata</taxon>
        <taxon>Eupercaria</taxon>
        <taxon>Perciformes</taxon>
        <taxon>Notothenioidei</taxon>
        <taxon>Eleginopidae</taxon>
        <taxon>Eleginops</taxon>
    </lineage>
</organism>
<dbReference type="AlphaFoldDB" id="A0AAN7WDG4"/>
<sequence>MTSPLGTFFYFAITPFSYTPAHPPPYPTDSVSLRWRLQISLVPRLKTCHILTAEEVTHFIRICSESRGTG</sequence>
<dbReference type="EMBL" id="JAUZQC010000025">
    <property type="protein sequence ID" value="KAK5848253.1"/>
    <property type="molecule type" value="Genomic_DNA"/>
</dbReference>